<evidence type="ECO:0000256" key="7">
    <source>
        <dbReference type="PIRSR" id="PIRSR600269-51"/>
    </source>
</evidence>
<dbReference type="InterPro" id="IPR036460">
    <property type="entry name" value="Cu_amine_oxidase_C_sf"/>
</dbReference>
<dbReference type="GO" id="GO:0048038">
    <property type="term" value="F:quinone binding"/>
    <property type="evidence" value="ECO:0007669"/>
    <property type="project" value="InterPro"/>
</dbReference>
<dbReference type="InterPro" id="IPR016182">
    <property type="entry name" value="Cu_amine_oxidase_N-reg"/>
</dbReference>
<dbReference type="PANTHER" id="PTHR10638">
    <property type="entry name" value="COPPER AMINE OXIDASE"/>
    <property type="match status" value="1"/>
</dbReference>
<feature type="domain" description="Copper amine oxidase N3-terminal" evidence="11">
    <location>
        <begin position="191"/>
        <end position="277"/>
    </location>
</feature>
<organism evidence="12 13">
    <name type="scientific">Potamilus streckersoni</name>
    <dbReference type="NCBI Taxonomy" id="2493646"/>
    <lineage>
        <taxon>Eukaryota</taxon>
        <taxon>Metazoa</taxon>
        <taxon>Spiralia</taxon>
        <taxon>Lophotrochozoa</taxon>
        <taxon>Mollusca</taxon>
        <taxon>Bivalvia</taxon>
        <taxon>Autobranchia</taxon>
        <taxon>Heteroconchia</taxon>
        <taxon>Palaeoheterodonta</taxon>
        <taxon>Unionida</taxon>
        <taxon>Unionoidea</taxon>
        <taxon>Unionidae</taxon>
        <taxon>Ambleminae</taxon>
        <taxon>Lampsilini</taxon>
        <taxon>Potamilus</taxon>
    </lineage>
</organism>
<keyword evidence="4 8" id="KW-0560">Oxidoreductase</keyword>
<dbReference type="Gene3D" id="3.10.450.40">
    <property type="match status" value="2"/>
</dbReference>
<dbReference type="EMBL" id="JAEAOA010001560">
    <property type="protein sequence ID" value="KAK3583568.1"/>
    <property type="molecule type" value="Genomic_DNA"/>
</dbReference>
<dbReference type="SUPFAM" id="SSF54416">
    <property type="entry name" value="Amine oxidase N-terminal region"/>
    <property type="match status" value="2"/>
</dbReference>
<evidence type="ECO:0000256" key="2">
    <source>
        <dbReference type="ARBA" id="ARBA00022723"/>
    </source>
</evidence>
<feature type="active site" description="Schiff-base intermediate with substrate; via topaquinone" evidence="6">
    <location>
        <position position="494"/>
    </location>
</feature>
<accession>A0AAE0S1X4</accession>
<evidence type="ECO:0000256" key="4">
    <source>
        <dbReference type="ARBA" id="ARBA00023002"/>
    </source>
</evidence>
<evidence type="ECO:0000313" key="13">
    <source>
        <dbReference type="Proteomes" id="UP001195483"/>
    </source>
</evidence>
<dbReference type="InterPro" id="IPR000269">
    <property type="entry name" value="Cu_amine_oxidase"/>
</dbReference>
<dbReference type="AlphaFoldDB" id="A0AAE0S1X4"/>
<evidence type="ECO:0000256" key="8">
    <source>
        <dbReference type="RuleBase" id="RU000672"/>
    </source>
</evidence>
<proteinExistence type="inferred from homology"/>
<comment type="cofactor">
    <cofactor evidence="8">
        <name>Cu cation</name>
        <dbReference type="ChEBI" id="CHEBI:23378"/>
    </cofactor>
    <text evidence="8">Contains 1 topaquinone per subunit.</text>
</comment>
<evidence type="ECO:0000256" key="6">
    <source>
        <dbReference type="PIRSR" id="PIRSR600269-50"/>
    </source>
</evidence>
<keyword evidence="9" id="KW-1133">Transmembrane helix</keyword>
<feature type="active site" description="Proton acceptor" evidence="6">
    <location>
        <position position="405"/>
    </location>
</feature>
<evidence type="ECO:0000256" key="1">
    <source>
        <dbReference type="ARBA" id="ARBA00007983"/>
    </source>
</evidence>
<evidence type="ECO:0000256" key="3">
    <source>
        <dbReference type="ARBA" id="ARBA00022772"/>
    </source>
</evidence>
<keyword evidence="2 8" id="KW-0479">Metal-binding</keyword>
<dbReference type="Pfam" id="PF01179">
    <property type="entry name" value="Cu_amine_oxid"/>
    <property type="match status" value="1"/>
</dbReference>
<dbReference type="InterPro" id="IPR015798">
    <property type="entry name" value="Cu_amine_oxidase_C"/>
</dbReference>
<sequence>MKWNTRRIPVTRKVFLASIALNAVLSVLLIFLVILFTGLSWHKCKSITREACLVDRLQSTEDDADDGHDIFKQITKDEMQSILRHLLENKSFQLYHHESLSHFPQNFIYSVELADSRKQDVLNYISGTSPMPEREAILAVFYPLKEPPIVEHLIVGPLSKPTKTIQDKAIPYKVRQVSYPELWSLYKRLFDYKELDEILMENFGAAMFNCIKNGTKKCVTIHKTPLCSAYTGERKMWLSLYYDIEYYTLHPINMFLLMNMNSLNSSDWFIETVWYQGQLYGTFQEFLDLLRGGKITSVYQRFPESDQGYSSLVRSLRTKLKPKSNKPRKRPPLQFEPNGHRYIIKGEFIQSENWRFRWKVNLSNGPRLFDIRFKEEKIVYELSLQEIAVIYTGHNPVFATAGLADSSEGLGIRMGSLVPGVDCPSHASFLDVRISSGDFLEGADYPNSICVFELSTGLPLRRHYCNSPGHAGIFYGGLHSTSLVFRTIFAISNYDYILDYIFYENGVIETRIHQSGYVLTSFPAEQEALYTMNISENAAGHLHLHLFHFKADIDIMGTENRYAVYEVTLQNDSLQWALNKPHSKFKYSSCLKRTERDAAFKFSFDAPKQHVIFNERNRNVFGQPRGYRISSNSWANKLLPENNGFERSISWARYQLAITKQKDDEQTSSSMNTIFDTKEPVVDFEGFIADDEDIVDKASNFLITYLS</sequence>
<comment type="PTM">
    <text evidence="7 8">Topaquinone (TPQ) is generated by copper-dependent autoxidation of a specific tyrosyl residue.</text>
</comment>
<dbReference type="PRINTS" id="PR00766">
    <property type="entry name" value="CUDAOXIDASE"/>
</dbReference>
<comment type="similarity">
    <text evidence="1 8">Belongs to the copper/topaquinone oxidase family.</text>
</comment>
<dbReference type="GO" id="GO:0005507">
    <property type="term" value="F:copper ion binding"/>
    <property type="evidence" value="ECO:0007669"/>
    <property type="project" value="InterPro"/>
</dbReference>
<reference evidence="12" key="1">
    <citation type="journal article" date="2021" name="Genome Biol. Evol.">
        <title>A High-Quality Reference Genome for a Parasitic Bivalve with Doubly Uniparental Inheritance (Bivalvia: Unionida).</title>
        <authorList>
            <person name="Smith C.H."/>
        </authorList>
    </citation>
    <scope>NUCLEOTIDE SEQUENCE</scope>
    <source>
        <strain evidence="12">CHS0354</strain>
    </source>
</reference>
<dbReference type="Proteomes" id="UP001195483">
    <property type="component" value="Unassembled WGS sequence"/>
</dbReference>
<evidence type="ECO:0000259" key="10">
    <source>
        <dbReference type="Pfam" id="PF01179"/>
    </source>
</evidence>
<dbReference type="SUPFAM" id="SSF49998">
    <property type="entry name" value="Amine oxidase catalytic domain"/>
    <property type="match status" value="1"/>
</dbReference>
<comment type="caution">
    <text evidence="12">The sequence shown here is derived from an EMBL/GenBank/DDBJ whole genome shotgun (WGS) entry which is preliminary data.</text>
</comment>
<name>A0AAE0S1X4_9BIVA</name>
<dbReference type="EC" id="1.4.3.-" evidence="8"/>
<feature type="modified residue" description="2',4',5'-topaquinone" evidence="7">
    <location>
        <position position="494"/>
    </location>
</feature>
<keyword evidence="13" id="KW-1185">Reference proteome</keyword>
<keyword evidence="5 8" id="KW-0186">Copper</keyword>
<dbReference type="GO" id="GO:0005886">
    <property type="term" value="C:plasma membrane"/>
    <property type="evidence" value="ECO:0007669"/>
    <property type="project" value="TreeGrafter"/>
</dbReference>
<dbReference type="PANTHER" id="PTHR10638:SF20">
    <property type="entry name" value="AMINE OXIDASE"/>
    <property type="match status" value="1"/>
</dbReference>
<keyword evidence="9" id="KW-0812">Transmembrane</keyword>
<evidence type="ECO:0000259" key="11">
    <source>
        <dbReference type="Pfam" id="PF02728"/>
    </source>
</evidence>
<keyword evidence="9" id="KW-0472">Membrane</keyword>
<feature type="domain" description="Copper amine oxidase catalytic" evidence="10">
    <location>
        <begin position="334"/>
        <end position="697"/>
    </location>
</feature>
<dbReference type="Pfam" id="PF02728">
    <property type="entry name" value="Cu_amine_oxidN3"/>
    <property type="match status" value="1"/>
</dbReference>
<dbReference type="GO" id="GO:0008131">
    <property type="term" value="F:primary methylamine oxidase activity"/>
    <property type="evidence" value="ECO:0007669"/>
    <property type="project" value="InterPro"/>
</dbReference>
<reference evidence="12" key="2">
    <citation type="journal article" date="2021" name="Genome Biol. Evol.">
        <title>Developing a high-quality reference genome for a parasitic bivalve with doubly uniparental inheritance (Bivalvia: Unionida).</title>
        <authorList>
            <person name="Smith C.H."/>
        </authorList>
    </citation>
    <scope>NUCLEOTIDE SEQUENCE</scope>
    <source>
        <strain evidence="12">CHS0354</strain>
        <tissue evidence="12">Mantle</tissue>
    </source>
</reference>
<keyword evidence="3 6" id="KW-0801">TPQ</keyword>
<evidence type="ECO:0000256" key="9">
    <source>
        <dbReference type="SAM" id="Phobius"/>
    </source>
</evidence>
<dbReference type="GO" id="GO:0009308">
    <property type="term" value="P:amine metabolic process"/>
    <property type="evidence" value="ECO:0007669"/>
    <property type="project" value="UniProtKB-UniRule"/>
</dbReference>
<evidence type="ECO:0000313" key="12">
    <source>
        <dbReference type="EMBL" id="KAK3583568.1"/>
    </source>
</evidence>
<protein>
    <recommendedName>
        <fullName evidence="8">Amine oxidase</fullName>
        <ecNumber evidence="8">1.4.3.-</ecNumber>
    </recommendedName>
</protein>
<evidence type="ECO:0000256" key="5">
    <source>
        <dbReference type="ARBA" id="ARBA00023008"/>
    </source>
</evidence>
<dbReference type="Gene3D" id="2.70.98.20">
    <property type="entry name" value="Copper amine oxidase, catalytic domain"/>
    <property type="match status" value="1"/>
</dbReference>
<dbReference type="InterPro" id="IPR015802">
    <property type="entry name" value="Cu_amine_oxidase_N3"/>
</dbReference>
<feature type="transmembrane region" description="Helical" evidence="9">
    <location>
        <begin position="14"/>
        <end position="41"/>
    </location>
</feature>
<gene>
    <name evidence="12" type="ORF">CHS0354_026159</name>
</gene>
<reference evidence="12" key="3">
    <citation type="submission" date="2023-05" db="EMBL/GenBank/DDBJ databases">
        <authorList>
            <person name="Smith C.H."/>
        </authorList>
    </citation>
    <scope>NUCLEOTIDE SEQUENCE</scope>
    <source>
        <strain evidence="12">CHS0354</strain>
        <tissue evidence="12">Mantle</tissue>
    </source>
</reference>